<name>A0A8J3D3K3_9BACT</name>
<accession>A0A8J3D3K3</accession>
<dbReference type="Pfam" id="PF14322">
    <property type="entry name" value="SusD-like_3"/>
    <property type="match status" value="1"/>
</dbReference>
<evidence type="ECO:0000256" key="1">
    <source>
        <dbReference type="ARBA" id="ARBA00004442"/>
    </source>
</evidence>
<evidence type="ECO:0000256" key="3">
    <source>
        <dbReference type="ARBA" id="ARBA00022729"/>
    </source>
</evidence>
<reference evidence="8 9" key="1">
    <citation type="journal article" date="2014" name="Int. J. Syst. Evol. Microbiol.">
        <title>Complete genome sequence of Corynebacterium casei LMG S-19264T (=DSM 44701T), isolated from a smear-ripened cheese.</title>
        <authorList>
            <consortium name="US DOE Joint Genome Institute (JGI-PGF)"/>
            <person name="Walter F."/>
            <person name="Albersmeier A."/>
            <person name="Kalinowski J."/>
            <person name="Ruckert C."/>
        </authorList>
    </citation>
    <scope>NUCLEOTIDE SEQUENCE [LARGE SCALE GENOMIC DNA]</scope>
    <source>
        <strain evidence="8 9">KCTC 12866</strain>
    </source>
</reference>
<proteinExistence type="inferred from homology"/>
<gene>
    <name evidence="8" type="ORF">GCM10007390_20000</name>
</gene>
<dbReference type="InterPro" id="IPR012944">
    <property type="entry name" value="SusD_RagB_dom"/>
</dbReference>
<sequence length="493" mass="54423">MKKQLIGLSIAILCMIGSSCKEDYLDTVPTASVDASAAFATTKNASAAVNGIYRAMVVRYLGSQGYFGYPAMMMIQDILGEDLVIGNVSTGWHINENRWQVHRSETGNLSEMPFDMYYRIIGNANLAIANIDGAAGPQEDRSRLKGEALGLRAFGYFNLVRLYGKRYDAATRPNSQLAVPLVLEPTTQGLPRSTVEEVYAQINKDLTEAIALLPSSRVAKSHINKEVANGLLARVALTQQNWAAAATYAAAARVGYPLMSIAQYQDGFSDIGNPEWIWGFDHLEDQSEFFGAFHSYISSNYNSSNIRTNPKAINSTLYNKIPETDVRAKMWVKAPTATNTVTPPGGVRVPYHTQKFRLPPNPATSTMGDIPYMRAAEMYLIEAEALAKQGKDADAAKILFDLVSKRDPAYKLSTSTGATLLDEIYFNRRIELWGEGHRFLDLKRLNQPLNRNGANHNPAVAVLFDVPAGDVMWEFLIPRREINSNAAIVQNPL</sequence>
<evidence type="ECO:0000256" key="4">
    <source>
        <dbReference type="ARBA" id="ARBA00023136"/>
    </source>
</evidence>
<dbReference type="PROSITE" id="PS51257">
    <property type="entry name" value="PROKAR_LIPOPROTEIN"/>
    <property type="match status" value="1"/>
</dbReference>
<dbReference type="Proteomes" id="UP000598271">
    <property type="component" value="Unassembled WGS sequence"/>
</dbReference>
<comment type="caution">
    <text evidence="8">The sequence shown here is derived from an EMBL/GenBank/DDBJ whole genome shotgun (WGS) entry which is preliminary data.</text>
</comment>
<comment type="similarity">
    <text evidence="2">Belongs to the SusD family.</text>
</comment>
<keyword evidence="4" id="KW-0472">Membrane</keyword>
<evidence type="ECO:0000313" key="8">
    <source>
        <dbReference type="EMBL" id="GHB65889.1"/>
    </source>
</evidence>
<dbReference type="Pfam" id="PF07980">
    <property type="entry name" value="SusD_RagB"/>
    <property type="match status" value="1"/>
</dbReference>
<evidence type="ECO:0000256" key="5">
    <source>
        <dbReference type="ARBA" id="ARBA00023237"/>
    </source>
</evidence>
<dbReference type="AlphaFoldDB" id="A0A8J3D3K3"/>
<keyword evidence="5" id="KW-0998">Cell outer membrane</keyword>
<dbReference type="InterPro" id="IPR011990">
    <property type="entry name" value="TPR-like_helical_dom_sf"/>
</dbReference>
<evidence type="ECO:0000259" key="7">
    <source>
        <dbReference type="Pfam" id="PF14322"/>
    </source>
</evidence>
<comment type="subcellular location">
    <subcellularLocation>
        <location evidence="1">Cell outer membrane</location>
    </subcellularLocation>
</comment>
<feature type="domain" description="RagB/SusD" evidence="6">
    <location>
        <begin position="351"/>
        <end position="492"/>
    </location>
</feature>
<dbReference type="Gene3D" id="1.25.40.390">
    <property type="match status" value="1"/>
</dbReference>
<organism evidence="8 9">
    <name type="scientific">Persicitalea jodogahamensis</name>
    <dbReference type="NCBI Taxonomy" id="402147"/>
    <lineage>
        <taxon>Bacteria</taxon>
        <taxon>Pseudomonadati</taxon>
        <taxon>Bacteroidota</taxon>
        <taxon>Cytophagia</taxon>
        <taxon>Cytophagales</taxon>
        <taxon>Spirosomataceae</taxon>
        <taxon>Persicitalea</taxon>
    </lineage>
</organism>
<dbReference type="EMBL" id="BMXF01000001">
    <property type="protein sequence ID" value="GHB65889.1"/>
    <property type="molecule type" value="Genomic_DNA"/>
</dbReference>
<dbReference type="InterPro" id="IPR033985">
    <property type="entry name" value="SusD-like_N"/>
</dbReference>
<dbReference type="RefSeq" id="WP_189564149.1">
    <property type="nucleotide sequence ID" value="NZ_BMXF01000001.1"/>
</dbReference>
<keyword evidence="3" id="KW-0732">Signal</keyword>
<keyword evidence="9" id="KW-1185">Reference proteome</keyword>
<evidence type="ECO:0000259" key="6">
    <source>
        <dbReference type="Pfam" id="PF07980"/>
    </source>
</evidence>
<dbReference type="SUPFAM" id="SSF48452">
    <property type="entry name" value="TPR-like"/>
    <property type="match status" value="1"/>
</dbReference>
<feature type="domain" description="SusD-like N-terminal" evidence="7">
    <location>
        <begin position="86"/>
        <end position="237"/>
    </location>
</feature>
<dbReference type="GO" id="GO:0009279">
    <property type="term" value="C:cell outer membrane"/>
    <property type="evidence" value="ECO:0007669"/>
    <property type="project" value="UniProtKB-SubCell"/>
</dbReference>
<protein>
    <submittedName>
        <fullName evidence="8">Membrane protein</fullName>
    </submittedName>
</protein>
<dbReference type="CDD" id="cd08977">
    <property type="entry name" value="SusD"/>
    <property type="match status" value="1"/>
</dbReference>
<evidence type="ECO:0000256" key="2">
    <source>
        <dbReference type="ARBA" id="ARBA00006275"/>
    </source>
</evidence>
<evidence type="ECO:0000313" key="9">
    <source>
        <dbReference type="Proteomes" id="UP000598271"/>
    </source>
</evidence>